<dbReference type="InterPro" id="IPR013332">
    <property type="entry name" value="KPR_N"/>
</dbReference>
<dbReference type="InterPro" id="IPR003710">
    <property type="entry name" value="ApbA"/>
</dbReference>
<dbReference type="UniPathway" id="UPA00028">
    <property type="reaction ID" value="UER00004"/>
</dbReference>
<proteinExistence type="inferred from homology"/>
<evidence type="ECO:0000256" key="1">
    <source>
        <dbReference type="ARBA" id="ARBA00004994"/>
    </source>
</evidence>
<evidence type="ECO:0000256" key="8">
    <source>
        <dbReference type="ARBA" id="ARBA00032024"/>
    </source>
</evidence>
<dbReference type="Gene3D" id="3.40.50.720">
    <property type="entry name" value="NAD(P)-binding Rossmann-like Domain"/>
    <property type="match status" value="1"/>
</dbReference>
<dbReference type="GO" id="GO:0008677">
    <property type="term" value="F:2-dehydropantoate 2-reductase activity"/>
    <property type="evidence" value="ECO:0007669"/>
    <property type="project" value="UniProtKB-EC"/>
</dbReference>
<evidence type="ECO:0000313" key="13">
    <source>
        <dbReference type="EMBL" id="NKZ39338.1"/>
    </source>
</evidence>
<comment type="function">
    <text evidence="10">Catalyzes the NADPH-dependent reduction of ketopantoate into pantoic acid.</text>
</comment>
<dbReference type="Gene3D" id="1.10.1040.10">
    <property type="entry name" value="N-(1-d-carboxylethyl)-l-norvaline Dehydrogenase, domain 2"/>
    <property type="match status" value="1"/>
</dbReference>
<dbReference type="GO" id="GO:0005737">
    <property type="term" value="C:cytoplasm"/>
    <property type="evidence" value="ECO:0007669"/>
    <property type="project" value="TreeGrafter"/>
</dbReference>
<dbReference type="EC" id="1.1.1.169" evidence="3 10"/>
<evidence type="ECO:0000256" key="3">
    <source>
        <dbReference type="ARBA" id="ARBA00013014"/>
    </source>
</evidence>
<dbReference type="NCBIfam" id="TIGR00745">
    <property type="entry name" value="apbA_panE"/>
    <property type="match status" value="1"/>
</dbReference>
<keyword evidence="6 10" id="KW-0521">NADP</keyword>
<comment type="catalytic activity">
    <reaction evidence="9 10">
        <text>(R)-pantoate + NADP(+) = 2-dehydropantoate + NADPH + H(+)</text>
        <dbReference type="Rhea" id="RHEA:16233"/>
        <dbReference type="ChEBI" id="CHEBI:11561"/>
        <dbReference type="ChEBI" id="CHEBI:15378"/>
        <dbReference type="ChEBI" id="CHEBI:15980"/>
        <dbReference type="ChEBI" id="CHEBI:57783"/>
        <dbReference type="ChEBI" id="CHEBI:58349"/>
        <dbReference type="EC" id="1.1.1.169"/>
    </reaction>
</comment>
<dbReference type="RefSeq" id="WP_113063906.1">
    <property type="nucleotide sequence ID" value="NZ_JAAZQD010000004.1"/>
</dbReference>
<dbReference type="InterPro" id="IPR008927">
    <property type="entry name" value="6-PGluconate_DH-like_C_sf"/>
</dbReference>
<evidence type="ECO:0000256" key="4">
    <source>
        <dbReference type="ARBA" id="ARBA00019465"/>
    </source>
</evidence>
<sequence length="342" mass="37505">MNEPHPEIAVIGAGSIGCFVGGHLGMQTRVRLVGRERVRAVIAEHGMRLTDLDGGRVERLPQDLDYVTDITVARTAELVLITVKSDDTPAVAQALAPVLRESAVVLSLQNGLQNVPVLREALPKCTVLAGMVPFNVLHRGHGRLHRASAGTLMAERHAALAPFAATFAACGLPLELRDDMREVQWAKLLLNLNNGVNALSDLPLREELALRDYRRCLALLQDEALRALKAAGIRPARLTPLPARWLPTLLRAPDAVFGLLAQRLLAIDPLARSSTWEDLAAGRRTEIEHINGEVVRLASRQGMPAPANARLLALVHEAEQGDRRIWRRSELWDELRTAAESR</sequence>
<keyword evidence="14" id="KW-1185">Reference proteome</keyword>
<dbReference type="GO" id="GO:0015940">
    <property type="term" value="P:pantothenate biosynthetic process"/>
    <property type="evidence" value="ECO:0007669"/>
    <property type="project" value="UniProtKB-UniPathway"/>
</dbReference>
<dbReference type="InterPro" id="IPR036291">
    <property type="entry name" value="NAD(P)-bd_dom_sf"/>
</dbReference>
<organism evidence="13 14">
    <name type="scientific">Oleiagrimonas citrea</name>
    <dbReference type="NCBI Taxonomy" id="1665687"/>
    <lineage>
        <taxon>Bacteria</taxon>
        <taxon>Pseudomonadati</taxon>
        <taxon>Pseudomonadota</taxon>
        <taxon>Gammaproteobacteria</taxon>
        <taxon>Lysobacterales</taxon>
        <taxon>Rhodanobacteraceae</taxon>
        <taxon>Oleiagrimonas</taxon>
    </lineage>
</organism>
<dbReference type="InterPro" id="IPR013328">
    <property type="entry name" value="6PGD_dom2"/>
</dbReference>
<dbReference type="Proteomes" id="UP000541636">
    <property type="component" value="Unassembled WGS sequence"/>
</dbReference>
<feature type="domain" description="Ketopantoate reductase N-terminal" evidence="11">
    <location>
        <begin position="8"/>
        <end position="152"/>
    </location>
</feature>
<gene>
    <name evidence="13" type="ORF">HF690_10300</name>
</gene>
<protein>
    <recommendedName>
        <fullName evidence="4 10">2-dehydropantoate 2-reductase</fullName>
        <ecNumber evidence="3 10">1.1.1.169</ecNumber>
    </recommendedName>
    <alternativeName>
        <fullName evidence="8 10">Ketopantoate reductase</fullName>
    </alternativeName>
</protein>
<dbReference type="PANTHER" id="PTHR43765">
    <property type="entry name" value="2-DEHYDROPANTOATE 2-REDUCTASE-RELATED"/>
    <property type="match status" value="1"/>
</dbReference>
<dbReference type="SUPFAM" id="SSF48179">
    <property type="entry name" value="6-phosphogluconate dehydrogenase C-terminal domain-like"/>
    <property type="match status" value="1"/>
</dbReference>
<keyword evidence="7 10" id="KW-0560">Oxidoreductase</keyword>
<evidence type="ECO:0000256" key="9">
    <source>
        <dbReference type="ARBA" id="ARBA00048793"/>
    </source>
</evidence>
<evidence type="ECO:0000313" key="14">
    <source>
        <dbReference type="Proteomes" id="UP000541636"/>
    </source>
</evidence>
<evidence type="ECO:0000256" key="10">
    <source>
        <dbReference type="RuleBase" id="RU362068"/>
    </source>
</evidence>
<dbReference type="InterPro" id="IPR050838">
    <property type="entry name" value="Ketopantoate_reductase"/>
</dbReference>
<dbReference type="GO" id="GO:0050661">
    <property type="term" value="F:NADP binding"/>
    <property type="evidence" value="ECO:0007669"/>
    <property type="project" value="TreeGrafter"/>
</dbReference>
<reference evidence="13 14" key="1">
    <citation type="journal article" date="2017" name="Int. J. Syst. Evol. Microbiol.">
        <title>Oleiagrimonas citrea sp. nov., a marine bacterium isolated from tidal flat sediment and emended description of the genus Oleiagrimonas Fang et al. 2015 and Oleiagrimonas soli.</title>
        <authorList>
            <person name="Yang S.H."/>
            <person name="Seo H.S."/>
            <person name="Seong C.N."/>
            <person name="Kwon K.K."/>
        </authorList>
    </citation>
    <scope>NUCLEOTIDE SEQUENCE [LARGE SCALE GENOMIC DNA]</scope>
    <source>
        <strain evidence="13 14">MEBiC09124</strain>
    </source>
</reference>
<dbReference type="SUPFAM" id="SSF51735">
    <property type="entry name" value="NAD(P)-binding Rossmann-fold domains"/>
    <property type="match status" value="1"/>
</dbReference>
<dbReference type="EMBL" id="JAAZQD010000004">
    <property type="protein sequence ID" value="NKZ39338.1"/>
    <property type="molecule type" value="Genomic_DNA"/>
</dbReference>
<accession>A0A846ZP49</accession>
<feature type="domain" description="Ketopantoate reductase C-terminal" evidence="12">
    <location>
        <begin position="179"/>
        <end position="318"/>
    </location>
</feature>
<evidence type="ECO:0000259" key="11">
    <source>
        <dbReference type="Pfam" id="PF02558"/>
    </source>
</evidence>
<evidence type="ECO:0000256" key="2">
    <source>
        <dbReference type="ARBA" id="ARBA00007870"/>
    </source>
</evidence>
<comment type="similarity">
    <text evidence="2 10">Belongs to the ketopantoate reductase family.</text>
</comment>
<name>A0A846ZP49_9GAMM</name>
<dbReference type="AlphaFoldDB" id="A0A846ZP49"/>
<evidence type="ECO:0000256" key="7">
    <source>
        <dbReference type="ARBA" id="ARBA00023002"/>
    </source>
</evidence>
<dbReference type="Pfam" id="PF02558">
    <property type="entry name" value="ApbA"/>
    <property type="match status" value="1"/>
</dbReference>
<dbReference type="NCBIfam" id="NF006083">
    <property type="entry name" value="PRK08229.1"/>
    <property type="match status" value="1"/>
</dbReference>
<dbReference type="Pfam" id="PF08546">
    <property type="entry name" value="ApbA_C"/>
    <property type="match status" value="1"/>
</dbReference>
<comment type="pathway">
    <text evidence="1 10">Cofactor biosynthesis; (R)-pantothenate biosynthesis; (R)-pantoate from 3-methyl-2-oxobutanoate: step 2/2.</text>
</comment>
<dbReference type="PANTHER" id="PTHR43765:SF2">
    <property type="entry name" value="2-DEHYDROPANTOATE 2-REDUCTASE"/>
    <property type="match status" value="1"/>
</dbReference>
<evidence type="ECO:0000256" key="6">
    <source>
        <dbReference type="ARBA" id="ARBA00022857"/>
    </source>
</evidence>
<dbReference type="InterPro" id="IPR013752">
    <property type="entry name" value="KPA_reductase"/>
</dbReference>
<comment type="caution">
    <text evidence="13">The sequence shown here is derived from an EMBL/GenBank/DDBJ whole genome shotgun (WGS) entry which is preliminary data.</text>
</comment>
<keyword evidence="5 10" id="KW-0566">Pantothenate biosynthesis</keyword>
<evidence type="ECO:0000259" key="12">
    <source>
        <dbReference type="Pfam" id="PF08546"/>
    </source>
</evidence>
<evidence type="ECO:0000256" key="5">
    <source>
        <dbReference type="ARBA" id="ARBA00022655"/>
    </source>
</evidence>